<dbReference type="GO" id="GO:0005576">
    <property type="term" value="C:extracellular region"/>
    <property type="evidence" value="ECO:0007669"/>
    <property type="project" value="UniProtKB-SubCell"/>
</dbReference>
<evidence type="ECO:0000256" key="4">
    <source>
        <dbReference type="ARBA" id="ARBA00023157"/>
    </source>
</evidence>
<organism evidence="6 7">
    <name type="scientific">Triplophysa rosa</name>
    <name type="common">Cave loach</name>
    <dbReference type="NCBI Taxonomy" id="992332"/>
    <lineage>
        <taxon>Eukaryota</taxon>
        <taxon>Metazoa</taxon>
        <taxon>Chordata</taxon>
        <taxon>Craniata</taxon>
        <taxon>Vertebrata</taxon>
        <taxon>Euteleostomi</taxon>
        <taxon>Actinopterygii</taxon>
        <taxon>Neopterygii</taxon>
        <taxon>Teleostei</taxon>
        <taxon>Ostariophysi</taxon>
        <taxon>Cypriniformes</taxon>
        <taxon>Nemacheilidae</taxon>
        <taxon>Triplophysa</taxon>
    </lineage>
</organism>
<dbReference type="Proteomes" id="UP001059041">
    <property type="component" value="Linkage Group LG10"/>
</dbReference>
<keyword evidence="5" id="KW-0732">Signal</keyword>
<keyword evidence="4" id="KW-1015">Disulfide bond</keyword>
<feature type="chain" id="PRO_5040786709" evidence="5">
    <location>
        <begin position="20"/>
        <end position="114"/>
    </location>
</feature>
<keyword evidence="3" id="KW-0964">Secreted</keyword>
<dbReference type="PANTHER" id="PTHR10500:SF7">
    <property type="entry name" value="BETA-MICROSEMINOPROTEIN"/>
    <property type="match status" value="1"/>
</dbReference>
<sequence>MLYFLRVGVLFFVVVSCSAQCYFERLQIGVLPPQDKTNRPEGCVDSEGSTHVFGSEWVTTDCFNCVCSKFGISCCNKIPTAIQLPAECQLVVDKTICSYTIAMASDPTKPCILK</sequence>
<evidence type="ECO:0000313" key="6">
    <source>
        <dbReference type="EMBL" id="KAI7804323.1"/>
    </source>
</evidence>
<dbReference type="PANTHER" id="PTHR10500">
    <property type="entry name" value="BETA-MICROSEMINOPROTEIN"/>
    <property type="match status" value="1"/>
</dbReference>
<dbReference type="PROSITE" id="PS51257">
    <property type="entry name" value="PROKAR_LIPOPROTEIN"/>
    <property type="match status" value="1"/>
</dbReference>
<reference evidence="6" key="1">
    <citation type="submission" date="2021-02" db="EMBL/GenBank/DDBJ databases">
        <title>Comparative genomics reveals that relaxation of natural selection precedes convergent phenotypic evolution of cavefish.</title>
        <authorList>
            <person name="Peng Z."/>
        </authorList>
    </citation>
    <scope>NUCLEOTIDE SEQUENCE</scope>
    <source>
        <tissue evidence="6">Muscle</tissue>
    </source>
</reference>
<comment type="similarity">
    <text evidence="2">Belongs to the beta-microseminoprotein family.</text>
</comment>
<dbReference type="EMBL" id="JAFHDT010000010">
    <property type="protein sequence ID" value="KAI7804323.1"/>
    <property type="molecule type" value="Genomic_DNA"/>
</dbReference>
<gene>
    <name evidence="6" type="ORF">IRJ41_005930</name>
</gene>
<dbReference type="InterPro" id="IPR008735">
    <property type="entry name" value="PSP94"/>
</dbReference>
<comment type="subcellular location">
    <subcellularLocation>
        <location evidence="1">Secreted</location>
    </subcellularLocation>
</comment>
<evidence type="ECO:0000313" key="7">
    <source>
        <dbReference type="Proteomes" id="UP001059041"/>
    </source>
</evidence>
<name>A0A9W7TX47_TRIRA</name>
<dbReference type="Gene3D" id="2.60.40.1900">
    <property type="entry name" value="Beta-microseminoprotein (PSP94) domain"/>
    <property type="match status" value="1"/>
</dbReference>
<keyword evidence="7" id="KW-1185">Reference proteome</keyword>
<dbReference type="OrthoDB" id="6076852at2759"/>
<dbReference type="AlphaFoldDB" id="A0A9W7TX47"/>
<evidence type="ECO:0000256" key="2">
    <source>
        <dbReference type="ARBA" id="ARBA00010352"/>
    </source>
</evidence>
<evidence type="ECO:0000256" key="5">
    <source>
        <dbReference type="SAM" id="SignalP"/>
    </source>
</evidence>
<evidence type="ECO:0000256" key="1">
    <source>
        <dbReference type="ARBA" id="ARBA00004613"/>
    </source>
</evidence>
<dbReference type="Pfam" id="PF05825">
    <property type="entry name" value="PSP94"/>
    <property type="match status" value="1"/>
</dbReference>
<feature type="signal peptide" evidence="5">
    <location>
        <begin position="1"/>
        <end position="19"/>
    </location>
</feature>
<comment type="caution">
    <text evidence="6">The sequence shown here is derived from an EMBL/GenBank/DDBJ whole genome shotgun (WGS) entry which is preliminary data.</text>
</comment>
<protein>
    <submittedName>
        <fullName evidence="6">Beta-microseminoprotein-like</fullName>
    </submittedName>
</protein>
<proteinExistence type="inferred from homology"/>
<evidence type="ECO:0000256" key="3">
    <source>
        <dbReference type="ARBA" id="ARBA00022525"/>
    </source>
</evidence>
<accession>A0A9W7TX47</accession>